<protein>
    <submittedName>
        <fullName evidence="1">Uncharacterized protein</fullName>
    </submittedName>
</protein>
<organism evidence="1 2">
    <name type="scientific">Grus japonensis</name>
    <name type="common">Japanese crane</name>
    <name type="synonym">Red-crowned crane</name>
    <dbReference type="NCBI Taxonomy" id="30415"/>
    <lineage>
        <taxon>Eukaryota</taxon>
        <taxon>Metazoa</taxon>
        <taxon>Chordata</taxon>
        <taxon>Craniata</taxon>
        <taxon>Vertebrata</taxon>
        <taxon>Euteleostomi</taxon>
        <taxon>Archelosauria</taxon>
        <taxon>Archosauria</taxon>
        <taxon>Dinosauria</taxon>
        <taxon>Saurischia</taxon>
        <taxon>Theropoda</taxon>
        <taxon>Coelurosauria</taxon>
        <taxon>Aves</taxon>
        <taxon>Neognathae</taxon>
        <taxon>Neoaves</taxon>
        <taxon>Gruiformes</taxon>
        <taxon>Gruidae</taxon>
        <taxon>Grus</taxon>
    </lineage>
</organism>
<comment type="caution">
    <text evidence="1">The sequence shown here is derived from an EMBL/GenBank/DDBJ whole genome shotgun (WGS) entry which is preliminary data.</text>
</comment>
<dbReference type="Proteomes" id="UP001623348">
    <property type="component" value="Unassembled WGS sequence"/>
</dbReference>
<evidence type="ECO:0000313" key="1">
    <source>
        <dbReference type="EMBL" id="GAB0178865.1"/>
    </source>
</evidence>
<proteinExistence type="predicted"/>
<accession>A0ABC9W029</accession>
<evidence type="ECO:0000313" key="2">
    <source>
        <dbReference type="Proteomes" id="UP001623348"/>
    </source>
</evidence>
<dbReference type="AlphaFoldDB" id="A0ABC9W029"/>
<gene>
    <name evidence="1" type="ORF">GRJ2_000351800</name>
</gene>
<reference evidence="1 2" key="1">
    <citation type="submission" date="2024-06" db="EMBL/GenBank/DDBJ databases">
        <title>The draft genome of Grus japonensis, version 3.</title>
        <authorList>
            <person name="Nabeshima K."/>
            <person name="Suzuki S."/>
            <person name="Onuma M."/>
        </authorList>
    </citation>
    <scope>NUCLEOTIDE SEQUENCE [LARGE SCALE GENOMIC DNA]</scope>
    <source>
        <strain evidence="1 2">451A</strain>
    </source>
</reference>
<keyword evidence="2" id="KW-1185">Reference proteome</keyword>
<name>A0ABC9W029_GRUJA</name>
<dbReference type="EMBL" id="BAAFJT010000001">
    <property type="protein sequence ID" value="GAB0178865.1"/>
    <property type="molecule type" value="Genomic_DNA"/>
</dbReference>
<sequence length="106" mass="11475">MEGKVTRKSQGKPCLTKLVAFSAMGNRKAVDIIYVDHGKVFDVVFLQPNWYGYTWTCTSLTLTYRLDFLAVPQPCPGTMAMLSSPMDLGLPVTVPGLAGSYGTVPG</sequence>